<dbReference type="Proteomes" id="UP000191672">
    <property type="component" value="Unassembled WGS sequence"/>
</dbReference>
<keyword evidence="2" id="KW-1185">Reference proteome</keyword>
<comment type="caution">
    <text evidence="1">The sequence shown here is derived from an EMBL/GenBank/DDBJ whole genome shotgun (WGS) entry which is preliminary data.</text>
</comment>
<name>A0A1V6Q593_9EURO</name>
<sequence length="353" mass="39723">MAARSSLYAIGYEEEEFQDDGFIRALGWYGTLSLRIARELSSQTTDVMTWLAHENLQFITLFEGDASLGVWRQSPDGIEQAKTKLDQGGWNTDGKHRAATWARIRYILAEFREEIVEYQFRSMNPADTIKLRQDCWTSNLSPALCHMHAKVYLAYLHIHFQSYRLLGTGDGSMAAQPELLETSANMLETIVLDLTLANKKILTDRSKILSYGLPSAVILLNTLEIVIEDPSKPTAILPSGITTSNLIRNLSVLVSQLENFSSPRETNQLFCLKASKVISRKLNNILENFPISDSAMPTKRTPEPDTANLTTDEIFTSIPDIDTINIEDFDPFDIADWAINFDLGAMSDDWAIF</sequence>
<gene>
    <name evidence="1" type="ORF">PENANT_c013G03007</name>
</gene>
<protein>
    <recommendedName>
        <fullName evidence="3">Transcription factor domain-containing protein</fullName>
    </recommendedName>
</protein>
<organism evidence="1 2">
    <name type="scientific">Penicillium antarcticum</name>
    <dbReference type="NCBI Taxonomy" id="416450"/>
    <lineage>
        <taxon>Eukaryota</taxon>
        <taxon>Fungi</taxon>
        <taxon>Dikarya</taxon>
        <taxon>Ascomycota</taxon>
        <taxon>Pezizomycotina</taxon>
        <taxon>Eurotiomycetes</taxon>
        <taxon>Eurotiomycetidae</taxon>
        <taxon>Eurotiales</taxon>
        <taxon>Aspergillaceae</taxon>
        <taxon>Penicillium</taxon>
    </lineage>
</organism>
<evidence type="ECO:0000313" key="2">
    <source>
        <dbReference type="Proteomes" id="UP000191672"/>
    </source>
</evidence>
<reference evidence="2" key="1">
    <citation type="journal article" date="2017" name="Nat. Microbiol.">
        <title>Global analysis of biosynthetic gene clusters reveals vast potential of secondary metabolite production in Penicillium species.</title>
        <authorList>
            <person name="Nielsen J.C."/>
            <person name="Grijseels S."/>
            <person name="Prigent S."/>
            <person name="Ji B."/>
            <person name="Dainat J."/>
            <person name="Nielsen K.F."/>
            <person name="Frisvad J.C."/>
            <person name="Workman M."/>
            <person name="Nielsen J."/>
        </authorList>
    </citation>
    <scope>NUCLEOTIDE SEQUENCE [LARGE SCALE GENOMIC DNA]</scope>
    <source>
        <strain evidence="2">IBT 31811</strain>
    </source>
</reference>
<accession>A0A1V6Q593</accession>
<dbReference type="STRING" id="416450.A0A1V6Q593"/>
<evidence type="ECO:0000313" key="1">
    <source>
        <dbReference type="EMBL" id="OQD84428.1"/>
    </source>
</evidence>
<dbReference type="AlphaFoldDB" id="A0A1V6Q593"/>
<dbReference type="EMBL" id="MDYN01000013">
    <property type="protein sequence ID" value="OQD84428.1"/>
    <property type="molecule type" value="Genomic_DNA"/>
</dbReference>
<evidence type="ECO:0008006" key="3">
    <source>
        <dbReference type="Google" id="ProtNLM"/>
    </source>
</evidence>
<proteinExistence type="predicted"/>